<reference evidence="2" key="1">
    <citation type="submission" date="2019-07" db="EMBL/GenBank/DDBJ databases">
        <title>De Novo Assembly of kiwifruit Actinidia rufa.</title>
        <authorList>
            <person name="Sugita-Konishi S."/>
            <person name="Sato K."/>
            <person name="Mori E."/>
            <person name="Abe Y."/>
            <person name="Kisaki G."/>
            <person name="Hamano K."/>
            <person name="Suezawa K."/>
            <person name="Otani M."/>
            <person name="Fukuda T."/>
            <person name="Manabe T."/>
            <person name="Gomi K."/>
            <person name="Tabuchi M."/>
            <person name="Akimitsu K."/>
            <person name="Kataoka I."/>
        </authorList>
    </citation>
    <scope>NUCLEOTIDE SEQUENCE [LARGE SCALE GENOMIC DNA]</scope>
    <source>
        <strain evidence="2">cv. Fuchu</strain>
    </source>
</reference>
<proteinExistence type="predicted"/>
<sequence length="311" mass="35239">MFKEQVRNAGGSECWEEECPDLENDACESECLEEPPSRTVKEFLDSFKRIDKKGLERLSQYYNVIEHYRSSGFSRLDEIIKLTIHNYESANQIEVPWRAWDPTSKVVPVGDYMILDYRAHILRALIAKYGDFGCNCRWTFKMKMLCMMVVCDAIGHMCDTKVEHVTVKLLLSWFCSLRIGLEAKFGIHFAFDRLTRVARAYYGIKANRPTSSEISNLEMKLELKRTLRSLGLDCRPDALKLKGQKAGLGLLEEVGWLGSGSSGTLPVAMVGWVGGGCLNMVVVEAAATMWWWQRYGGCRGGSRFGGMVWLA</sequence>
<dbReference type="AlphaFoldDB" id="A0A7J0DAP7"/>
<evidence type="ECO:0000313" key="2">
    <source>
        <dbReference type="Proteomes" id="UP000585474"/>
    </source>
</evidence>
<organism evidence="1 2">
    <name type="scientific">Actinidia rufa</name>
    <dbReference type="NCBI Taxonomy" id="165716"/>
    <lineage>
        <taxon>Eukaryota</taxon>
        <taxon>Viridiplantae</taxon>
        <taxon>Streptophyta</taxon>
        <taxon>Embryophyta</taxon>
        <taxon>Tracheophyta</taxon>
        <taxon>Spermatophyta</taxon>
        <taxon>Magnoliopsida</taxon>
        <taxon>eudicotyledons</taxon>
        <taxon>Gunneridae</taxon>
        <taxon>Pentapetalae</taxon>
        <taxon>asterids</taxon>
        <taxon>Ericales</taxon>
        <taxon>Actinidiaceae</taxon>
        <taxon>Actinidia</taxon>
    </lineage>
</organism>
<keyword evidence="2" id="KW-1185">Reference proteome</keyword>
<protein>
    <submittedName>
        <fullName evidence="1">Uncharacterized protein</fullName>
    </submittedName>
</protein>
<gene>
    <name evidence="1" type="ORF">Acr_00g0015840</name>
</gene>
<evidence type="ECO:0000313" key="1">
    <source>
        <dbReference type="EMBL" id="GFS31137.1"/>
    </source>
</evidence>
<comment type="caution">
    <text evidence="1">The sequence shown here is derived from an EMBL/GenBank/DDBJ whole genome shotgun (WGS) entry which is preliminary data.</text>
</comment>
<dbReference type="Proteomes" id="UP000585474">
    <property type="component" value="Unassembled WGS sequence"/>
</dbReference>
<dbReference type="PANTHER" id="PTHR35021:SF8">
    <property type="entry name" value="FIBER PROTEIN FB17"/>
    <property type="match status" value="1"/>
</dbReference>
<name>A0A7J0DAP7_9ERIC</name>
<dbReference type="OrthoDB" id="994611at2759"/>
<dbReference type="PANTHER" id="PTHR35021">
    <property type="match status" value="1"/>
</dbReference>
<accession>A0A7J0DAP7</accession>
<dbReference type="EMBL" id="BJWL01000137">
    <property type="protein sequence ID" value="GFS31137.1"/>
    <property type="molecule type" value="Genomic_DNA"/>
</dbReference>